<evidence type="ECO:0000256" key="1">
    <source>
        <dbReference type="ARBA" id="ARBA00022679"/>
    </source>
</evidence>
<organism evidence="4 5">
    <name type="scientific">Fuscibacter oryzae</name>
    <dbReference type="NCBI Taxonomy" id="2803939"/>
    <lineage>
        <taxon>Bacteria</taxon>
        <taxon>Pseudomonadati</taxon>
        <taxon>Pseudomonadota</taxon>
        <taxon>Alphaproteobacteria</taxon>
        <taxon>Rhodobacterales</taxon>
        <taxon>Paracoccaceae</taxon>
        <taxon>Fuscibacter</taxon>
    </lineage>
</organism>
<dbReference type="SUPFAM" id="SSF55729">
    <property type="entry name" value="Acyl-CoA N-acyltransferases (Nat)"/>
    <property type="match status" value="1"/>
</dbReference>
<dbReference type="GO" id="GO:0008080">
    <property type="term" value="F:N-acetyltransferase activity"/>
    <property type="evidence" value="ECO:0007669"/>
    <property type="project" value="TreeGrafter"/>
</dbReference>
<comment type="caution">
    <text evidence="4">The sequence shown here is derived from an EMBL/GenBank/DDBJ whole genome shotgun (WGS) entry which is preliminary data.</text>
</comment>
<dbReference type="Gene3D" id="3.40.630.30">
    <property type="match status" value="1"/>
</dbReference>
<dbReference type="EMBL" id="JAESVP010000004">
    <property type="protein sequence ID" value="MBL4928507.1"/>
    <property type="molecule type" value="Genomic_DNA"/>
</dbReference>
<dbReference type="PANTHER" id="PTHR10545:SF29">
    <property type="entry name" value="GH14572P-RELATED"/>
    <property type="match status" value="1"/>
</dbReference>
<name>A0A8J7MRW3_9RHOB</name>
<dbReference type="AlphaFoldDB" id="A0A8J7MRW3"/>
<dbReference type="PANTHER" id="PTHR10545">
    <property type="entry name" value="DIAMINE N-ACETYLTRANSFERASE"/>
    <property type="match status" value="1"/>
</dbReference>
<evidence type="ECO:0000313" key="4">
    <source>
        <dbReference type="EMBL" id="MBL4928507.1"/>
    </source>
</evidence>
<dbReference type="InterPro" id="IPR051016">
    <property type="entry name" value="Diverse_Substrate_AcTransf"/>
</dbReference>
<keyword evidence="2" id="KW-0012">Acyltransferase</keyword>
<protein>
    <submittedName>
        <fullName evidence="4">GNAT family N-acetyltransferase</fullName>
    </submittedName>
</protein>
<gene>
    <name evidence="4" type="ORF">JI744_10365</name>
</gene>
<accession>A0A8J7MRW3</accession>
<dbReference type="CDD" id="cd04301">
    <property type="entry name" value="NAT_SF"/>
    <property type="match status" value="1"/>
</dbReference>
<keyword evidence="5" id="KW-1185">Reference proteome</keyword>
<dbReference type="InterPro" id="IPR000182">
    <property type="entry name" value="GNAT_dom"/>
</dbReference>
<dbReference type="Proteomes" id="UP000619033">
    <property type="component" value="Unassembled WGS sequence"/>
</dbReference>
<sequence>MPETPLIRRATRADVPAIQSLLQEQASHHDETLQAGPEALERYGFGPFTLFHCLLAERGAEALGFALYYPDFSTLRGRPGIMLQDIFVRPAARGLGLGRTLLTEVIADARAWEAGFLTLMLDRHNASARAFYARHGFAPRGDYDLLILEGQGLTDLMAQEPG</sequence>
<dbReference type="RefSeq" id="WP_202660391.1">
    <property type="nucleotide sequence ID" value="NZ_JAESVP010000004.1"/>
</dbReference>
<evidence type="ECO:0000313" key="5">
    <source>
        <dbReference type="Proteomes" id="UP000619033"/>
    </source>
</evidence>
<dbReference type="Pfam" id="PF00583">
    <property type="entry name" value="Acetyltransf_1"/>
    <property type="match status" value="1"/>
</dbReference>
<dbReference type="PROSITE" id="PS51186">
    <property type="entry name" value="GNAT"/>
    <property type="match status" value="1"/>
</dbReference>
<evidence type="ECO:0000256" key="2">
    <source>
        <dbReference type="ARBA" id="ARBA00023315"/>
    </source>
</evidence>
<keyword evidence="1" id="KW-0808">Transferase</keyword>
<feature type="domain" description="N-acetyltransferase" evidence="3">
    <location>
        <begin position="5"/>
        <end position="162"/>
    </location>
</feature>
<reference evidence="4" key="1">
    <citation type="submission" date="2021-01" db="EMBL/GenBank/DDBJ databases">
        <title>Genome seq and assembly of Tabrizicola sp. KVB23.</title>
        <authorList>
            <person name="Chhetri G."/>
        </authorList>
    </citation>
    <scope>NUCLEOTIDE SEQUENCE</scope>
    <source>
        <strain evidence="4">KVB23</strain>
    </source>
</reference>
<dbReference type="InterPro" id="IPR016181">
    <property type="entry name" value="Acyl_CoA_acyltransferase"/>
</dbReference>
<evidence type="ECO:0000259" key="3">
    <source>
        <dbReference type="PROSITE" id="PS51186"/>
    </source>
</evidence>
<proteinExistence type="predicted"/>